<feature type="compositionally biased region" description="Low complexity" evidence="1">
    <location>
        <begin position="471"/>
        <end position="480"/>
    </location>
</feature>
<feature type="compositionally biased region" description="Polar residues" evidence="1">
    <location>
        <begin position="209"/>
        <end position="219"/>
    </location>
</feature>
<feature type="compositionally biased region" description="Polar residues" evidence="1">
    <location>
        <begin position="15"/>
        <end position="24"/>
    </location>
</feature>
<comment type="caution">
    <text evidence="2">The sequence shown here is derived from an EMBL/GenBank/DDBJ whole genome shotgun (WGS) entry which is preliminary data.</text>
</comment>
<dbReference type="InterPro" id="IPR029058">
    <property type="entry name" value="AB_hydrolase_fold"/>
</dbReference>
<evidence type="ECO:0008006" key="4">
    <source>
        <dbReference type="Google" id="ProtNLM"/>
    </source>
</evidence>
<dbReference type="Gene3D" id="3.40.50.1820">
    <property type="entry name" value="alpha/beta hydrolase"/>
    <property type="match status" value="1"/>
</dbReference>
<name>A0A4Q4SXZ7_9PEZI</name>
<dbReference type="Proteomes" id="UP000293360">
    <property type="component" value="Unassembled WGS sequence"/>
</dbReference>
<gene>
    <name evidence="2" type="ORF">DL764_009111</name>
</gene>
<evidence type="ECO:0000256" key="1">
    <source>
        <dbReference type="SAM" id="MobiDB-lite"/>
    </source>
</evidence>
<feature type="region of interest" description="Disordered" evidence="1">
    <location>
        <begin position="194"/>
        <end position="219"/>
    </location>
</feature>
<sequence>MTLIPPHNPRPSLEVPNSNGSRRTAPNGGYAGVFPKDPRISSAHSLVPSPSEYRNSGKRRLLLVYIHGYQGTDTSFQSFPAHVHHFLKRALADTHVVHSKIYPRYKTYKAIDVARDNFSAWLEPHESPTTDVVLVGHSMGGLLNAEIVLMPSRTPYATGYFRHRILGTVNLDAPFLGLHPGIIMSGISSLFRPKQKPARESTTELDLSPGTSGIASPNSSTYSGFSALTPTVSTPSAEPRPGSQGFPFPAMTFDPNFNPAFSNDVRLQDRGWVQNVVHFVKKHHSEGLIDAVTHHFMSHLEYGSTLLDFNCLKSRYESLRKLEDIDDLKGQFPYGPRQVRFIQYYTMCYGFPKKPKPNRSERKLEAPLVVNPTYSNISTPRISVQDHSRENITNKDERKQVEKEAKQKQKAYDQAVKALEKATRDRQKIIDRREKKRLQEAEKRKKEELKLKRKGDAPAASTVSLPSGSQALATEAADAPAEPKPGPIRTMIGASVEEYRVPGGKKRKERKFCNLPSTHKVNGQLDPKWVKVFMKDTDEVGAHTGLFYPGEHYDRLVKDVVDVVVGWVREDASKRAILATRQD</sequence>
<protein>
    <recommendedName>
        <fullName evidence="4">DUF676 domain-containing protein</fullName>
    </recommendedName>
</protein>
<dbReference type="PANTHER" id="PTHR47842">
    <property type="entry name" value="EXPRESSED PROTEIN"/>
    <property type="match status" value="1"/>
</dbReference>
<evidence type="ECO:0000313" key="3">
    <source>
        <dbReference type="Proteomes" id="UP000293360"/>
    </source>
</evidence>
<keyword evidence="3" id="KW-1185">Reference proteome</keyword>
<dbReference type="OrthoDB" id="3248508at2759"/>
<dbReference type="AlphaFoldDB" id="A0A4Q4SXZ7"/>
<dbReference type="PANTHER" id="PTHR47842:SF3">
    <property type="entry name" value="DUF676 DOMAIN-CONTAINING PROTEIN"/>
    <property type="match status" value="1"/>
</dbReference>
<feature type="compositionally biased region" description="Basic and acidic residues" evidence="1">
    <location>
        <begin position="386"/>
        <end position="411"/>
    </location>
</feature>
<feature type="region of interest" description="Disordered" evidence="1">
    <location>
        <begin position="1"/>
        <end position="32"/>
    </location>
</feature>
<reference evidence="2 3" key="1">
    <citation type="submission" date="2018-06" db="EMBL/GenBank/DDBJ databases">
        <title>Complete Genomes of Monosporascus.</title>
        <authorList>
            <person name="Robinson A.J."/>
            <person name="Natvig D.O."/>
        </authorList>
    </citation>
    <scope>NUCLEOTIDE SEQUENCE [LARGE SCALE GENOMIC DNA]</scope>
    <source>
        <strain evidence="2 3">CBS 110550</strain>
    </source>
</reference>
<dbReference type="SUPFAM" id="SSF53474">
    <property type="entry name" value="alpha/beta-Hydrolases"/>
    <property type="match status" value="1"/>
</dbReference>
<proteinExistence type="predicted"/>
<accession>A0A4Q4SXZ7</accession>
<feature type="compositionally biased region" description="Basic and acidic residues" evidence="1">
    <location>
        <begin position="418"/>
        <end position="456"/>
    </location>
</feature>
<organism evidence="2 3">
    <name type="scientific">Monosporascus ibericus</name>
    <dbReference type="NCBI Taxonomy" id="155417"/>
    <lineage>
        <taxon>Eukaryota</taxon>
        <taxon>Fungi</taxon>
        <taxon>Dikarya</taxon>
        <taxon>Ascomycota</taxon>
        <taxon>Pezizomycotina</taxon>
        <taxon>Sordariomycetes</taxon>
        <taxon>Xylariomycetidae</taxon>
        <taxon>Xylariales</taxon>
        <taxon>Xylariales incertae sedis</taxon>
        <taxon>Monosporascus</taxon>
    </lineage>
</organism>
<evidence type="ECO:0000313" key="2">
    <source>
        <dbReference type="EMBL" id="RYO85750.1"/>
    </source>
</evidence>
<dbReference type="STRING" id="155417.A0A4Q4SXZ7"/>
<dbReference type="EMBL" id="QJNU01000802">
    <property type="protein sequence ID" value="RYO85750.1"/>
    <property type="molecule type" value="Genomic_DNA"/>
</dbReference>
<feature type="compositionally biased region" description="Polar residues" evidence="1">
    <location>
        <begin position="461"/>
        <end position="470"/>
    </location>
</feature>
<feature type="region of interest" description="Disordered" evidence="1">
    <location>
        <begin position="386"/>
        <end position="489"/>
    </location>
</feature>